<accession>A0A2P2ECP2</accession>
<dbReference type="SUPFAM" id="SSF52402">
    <property type="entry name" value="Adenine nucleotide alpha hydrolases-like"/>
    <property type="match status" value="1"/>
</dbReference>
<protein>
    <recommendedName>
        <fullName evidence="1">UspA domain-containing protein</fullName>
    </recommendedName>
</protein>
<sequence length="278" mass="29542">MTRAEILVPLRGDNSDVALLEQGLAIAELIDAKVGGVLIQADPTDLLAWSADGAFASMSANLVDSARQGNEEAWKLVQDRVDTLATTHTNLSVERFIGLQDRLLSRRAVLSDVVMFACETVRGKSTISPVFEGLLMDAHAPVFIPRSPVSSLTGAALIAWDGSVEAGRAAKAALPFLKAARQVTIIQSVGAIEDEGKPLSEPARLQDWLGRQEIKADIERMEGVHDAGSAILAACASHQAGLLVAGAYGHSRAREFVFGGVTRTLLRTVTSPSLLICH</sequence>
<comment type="caution">
    <text evidence="2">The sequence shown here is derived from an EMBL/GenBank/DDBJ whole genome shotgun (WGS) entry which is preliminary data.</text>
</comment>
<dbReference type="Proteomes" id="UP000245086">
    <property type="component" value="Unassembled WGS sequence"/>
</dbReference>
<dbReference type="CDD" id="cd00293">
    <property type="entry name" value="USP-like"/>
    <property type="match status" value="1"/>
</dbReference>
<proteinExistence type="predicted"/>
<dbReference type="OrthoDB" id="9804721at2"/>
<evidence type="ECO:0000313" key="2">
    <source>
        <dbReference type="EMBL" id="GBF58829.1"/>
    </source>
</evidence>
<dbReference type="RefSeq" id="WP_108985690.1">
    <property type="nucleotide sequence ID" value="NZ_BFBR01000008.1"/>
</dbReference>
<name>A0A2P2ECP2_9PROT</name>
<gene>
    <name evidence="2" type="ORF">PbB2_02517</name>
</gene>
<evidence type="ECO:0000313" key="3">
    <source>
        <dbReference type="Proteomes" id="UP000245086"/>
    </source>
</evidence>
<dbReference type="Gene3D" id="3.40.50.12370">
    <property type="match status" value="1"/>
</dbReference>
<dbReference type="AlphaFoldDB" id="A0A2P2ECP2"/>
<organism evidence="2 3">
    <name type="scientific">Candidatus Phycosocius bacilliformis</name>
    <dbReference type="NCBI Taxonomy" id="1445552"/>
    <lineage>
        <taxon>Bacteria</taxon>
        <taxon>Pseudomonadati</taxon>
        <taxon>Pseudomonadota</taxon>
        <taxon>Alphaproteobacteria</taxon>
        <taxon>Caulobacterales</taxon>
        <taxon>Caulobacterales incertae sedis</taxon>
        <taxon>Candidatus Phycosocius</taxon>
    </lineage>
</organism>
<dbReference type="Pfam" id="PF00582">
    <property type="entry name" value="Usp"/>
    <property type="match status" value="1"/>
</dbReference>
<evidence type="ECO:0000259" key="1">
    <source>
        <dbReference type="Pfam" id="PF00582"/>
    </source>
</evidence>
<dbReference type="InterPro" id="IPR006016">
    <property type="entry name" value="UspA"/>
</dbReference>
<feature type="domain" description="UspA" evidence="1">
    <location>
        <begin position="157"/>
        <end position="275"/>
    </location>
</feature>
<reference evidence="2 3" key="1">
    <citation type="journal article" date="2018" name="Genome Announc.">
        <title>Draft Genome Sequence of "Candidatus Phycosocius bacilliformis," an Alphaproteobacterial Ectosymbiont of the Hydrocarbon-Producing Green Alga Botryococcus braunii.</title>
        <authorList>
            <person name="Tanabe Y."/>
            <person name="Yamaguchi H."/>
            <person name="Watanabe M.M."/>
        </authorList>
    </citation>
    <scope>NUCLEOTIDE SEQUENCE [LARGE SCALE GENOMIC DNA]</scope>
    <source>
        <strain evidence="2 3">BOTRYCO-2</strain>
    </source>
</reference>
<dbReference type="EMBL" id="BFBR01000008">
    <property type="protein sequence ID" value="GBF58829.1"/>
    <property type="molecule type" value="Genomic_DNA"/>
</dbReference>
<keyword evidence="3" id="KW-1185">Reference proteome</keyword>